<dbReference type="Gene3D" id="3.30.420.10">
    <property type="entry name" value="Ribonuclease H-like superfamily/Ribonuclease H"/>
    <property type="match status" value="1"/>
</dbReference>
<evidence type="ECO:0000259" key="2">
    <source>
        <dbReference type="Pfam" id="PF07727"/>
    </source>
</evidence>
<feature type="region of interest" description="Disordered" evidence="1">
    <location>
        <begin position="357"/>
        <end position="380"/>
    </location>
</feature>
<dbReference type="OrthoDB" id="444827at2759"/>
<name>A0A9P1CVS5_9DINO</name>
<dbReference type="GO" id="GO:0003676">
    <property type="term" value="F:nucleic acid binding"/>
    <property type="evidence" value="ECO:0007669"/>
    <property type="project" value="InterPro"/>
</dbReference>
<evidence type="ECO:0000313" key="4">
    <source>
        <dbReference type="EMBL" id="CAL4786809.1"/>
    </source>
</evidence>
<proteinExistence type="predicted"/>
<feature type="compositionally biased region" description="Low complexity" evidence="1">
    <location>
        <begin position="819"/>
        <end position="835"/>
    </location>
</feature>
<dbReference type="EMBL" id="CAMXCT020002642">
    <property type="protein sequence ID" value="CAL1152872.1"/>
    <property type="molecule type" value="Genomic_DNA"/>
</dbReference>
<evidence type="ECO:0000313" key="3">
    <source>
        <dbReference type="EMBL" id="CAI3999497.1"/>
    </source>
</evidence>
<dbReference type="InterPro" id="IPR036397">
    <property type="entry name" value="RNaseH_sf"/>
</dbReference>
<dbReference type="Pfam" id="PF07727">
    <property type="entry name" value="RVT_2"/>
    <property type="match status" value="1"/>
</dbReference>
<evidence type="ECO:0000313" key="5">
    <source>
        <dbReference type="Proteomes" id="UP001152797"/>
    </source>
</evidence>
<evidence type="ECO:0000256" key="1">
    <source>
        <dbReference type="SAM" id="MobiDB-lite"/>
    </source>
</evidence>
<dbReference type="EMBL" id="CAMXCT010002642">
    <property type="protein sequence ID" value="CAI3999497.1"/>
    <property type="molecule type" value="Genomic_DNA"/>
</dbReference>
<keyword evidence="5" id="KW-1185">Reference proteome</keyword>
<feature type="domain" description="Reverse transcriptase Ty1/copia-type" evidence="2">
    <location>
        <begin position="996"/>
        <end position="1182"/>
    </location>
</feature>
<gene>
    <name evidence="3" type="ORF">C1SCF055_LOCUS25689</name>
</gene>
<reference evidence="3" key="1">
    <citation type="submission" date="2022-10" db="EMBL/GenBank/DDBJ databases">
        <authorList>
            <person name="Chen Y."/>
            <person name="Dougan E. K."/>
            <person name="Chan C."/>
            <person name="Rhodes N."/>
            <person name="Thang M."/>
        </authorList>
    </citation>
    <scope>NUCLEOTIDE SEQUENCE</scope>
</reference>
<sequence length="1494" mass="167889">MEKETMENALDQSQKGRGRLSYGTDLLQLHDEEPTAPSKGPKSLLSKYCKDYGLYFPEKSQEALDQEVWNPKKLKKWKELVRQERPLVVILRQRYRYDPGSPSRQTFHEALLWTLREQTRQGRYWILGHPHGKSLWKDWQIAEEMHAAKASAAILRIQSTGSEPIRYQCVGNHEYLTESLVPTVNEAGQARESLLHAILNGIRRVVRNRDPTRFQEAHARPRRSVACGEWDRNIATAPTATSYYTDLARDTTVWRQVMGQVQDLFRTSSVKQITLTEGNDLFQTLTGLIPWEISKIQVARAPAARRLPVNFPYTHRAAVILYSDDSIAVESEDIQNIAFPRQRFVRPVKYAILAYGNAPTDEEDSRQPETEVPQSETRGAEISFPDCRVPRDIKRAVARLHVNLGHKTSTDLVRMLVLHGSITTEALSAAKKLKCASCERMRQLPHNRPSKTVKYLGQLNDNVLADLFYARNIKGVEVDYVPPEAHHRMGKVERNNSVFREILNRTADATGAVTTEEMNEAVDSCIHAVNSMPRSRGMSPYACVFGQVPRVPGEILTDEHSLAVDVDGQQHRLRSMIFRAEAQKAAADVNVDTHLRRALLRKTAHMRVDDIPIGGKVAVWREQLRGKSTKKRGGYVIGRLITWDGTCAWVQIGWQTVKVDRAQMRPALGFENWTPDTDDITALKQAEQNFLDGEVEEDHSDPPPLDEPIVPQVMDYGTYGAEGSDILRLPEAVGAYQRSEGIQSEPYGPSRRTSKISSIGAPTPYSKPDAANKPLPELAPRPSQSESSQGIKRAVEQELPDSDSQETKRIAVEDVEGEPTPAGDPTQAPAATTTLPPVPEERVGASEALLGLVETNPGQFELDEPGDDGSPPLAARSERMINLPEVFKSEYDGPTLDADDMDQVEDCHPDWEICYAGDQTQLVNPTTLTRKEQKALDREIPWREIVSRGGDYLKQFVSAAQKECTSWKQWGPVEPMTSKEAQKVLGDPILRKRVLKARTCYRDKNIGRSPLKPKARVVVLGHRDPDLSCINRDAPTPSRTSEMVLLTVFICGVNGGYGVSSEWQLYAADASTAFLQGQQPTDERPGELYMMPPEDPIMGQVEDGWNHPMYRIVGNIYGLANVPRLWAQEVISKLTAANFKAHTLDHMLFLHRDEKQQVNCAIIVYVDDFLIVRHESFPLEILTNMFKWGDWTEVRQGIRFKGKNIRMTKDQETKEWILTIDQEDFITGMTIGQVPRSRSQSDPTLTAEELTEFRSCCGSLQWLAGQTRPDIASAVSLSSKGLETKIDDLKRLYRLMSYVKATSDVGITLKPIKLCSETIVVSYGDCSWANAEGMKSQEGIIVVLSSSDCLEGQSRCIPMDWKTCRTPRVVRSTLAGEAYAADDAIDRAHHVNATLTEILTGDSILNTGPILKHAHATDCRSLFDSVISSNPNTEEKRVLLTIRAIQEALDSRMMRWVPTDKMIADILTKDSDNLRWSFLPWMKDPTCQLKRIAE</sequence>
<organism evidence="3">
    <name type="scientific">Cladocopium goreaui</name>
    <dbReference type="NCBI Taxonomy" id="2562237"/>
    <lineage>
        <taxon>Eukaryota</taxon>
        <taxon>Sar</taxon>
        <taxon>Alveolata</taxon>
        <taxon>Dinophyceae</taxon>
        <taxon>Suessiales</taxon>
        <taxon>Symbiodiniaceae</taxon>
        <taxon>Cladocopium</taxon>
    </lineage>
</organism>
<feature type="region of interest" description="Disordered" evidence="1">
    <location>
        <begin position="1"/>
        <end position="42"/>
    </location>
</feature>
<dbReference type="EMBL" id="CAMXCT030002642">
    <property type="protein sequence ID" value="CAL4786809.1"/>
    <property type="molecule type" value="Genomic_DNA"/>
</dbReference>
<comment type="caution">
    <text evidence="3">The sequence shown here is derived from an EMBL/GenBank/DDBJ whole genome shotgun (WGS) entry which is preliminary data.</text>
</comment>
<protein>
    <submittedName>
        <fullName evidence="4">Retrovirus-related Pol polyprotein from transposon RE2 (Retro element 2) (AtRE2)</fullName>
    </submittedName>
</protein>
<accession>A0A9P1CVS5</accession>
<reference evidence="4 5" key="2">
    <citation type="submission" date="2024-05" db="EMBL/GenBank/DDBJ databases">
        <authorList>
            <person name="Chen Y."/>
            <person name="Shah S."/>
            <person name="Dougan E. K."/>
            <person name="Thang M."/>
            <person name="Chan C."/>
        </authorList>
    </citation>
    <scope>NUCLEOTIDE SEQUENCE [LARGE SCALE GENOMIC DNA]</scope>
</reference>
<dbReference type="Proteomes" id="UP001152797">
    <property type="component" value="Unassembled WGS sequence"/>
</dbReference>
<feature type="region of interest" description="Disordered" evidence="1">
    <location>
        <begin position="739"/>
        <end position="838"/>
    </location>
</feature>
<dbReference type="InterPro" id="IPR013103">
    <property type="entry name" value="RVT_2"/>
</dbReference>